<evidence type="ECO:0000256" key="3">
    <source>
        <dbReference type="SAM" id="MobiDB-lite"/>
    </source>
</evidence>
<accession>A0A9P6UT61</accession>
<dbReference type="GO" id="GO:0003690">
    <property type="term" value="F:double-stranded DNA binding"/>
    <property type="evidence" value="ECO:0007669"/>
    <property type="project" value="TreeGrafter"/>
</dbReference>
<dbReference type="SUPFAM" id="SSF81296">
    <property type="entry name" value="E set domains"/>
    <property type="match status" value="1"/>
</dbReference>
<feature type="repeat" description="ANK" evidence="2">
    <location>
        <begin position="553"/>
        <end position="585"/>
    </location>
</feature>
<keyword evidence="6" id="KW-1185">Reference proteome</keyword>
<comment type="caution">
    <text evidence="5">The sequence shown here is derived from an EMBL/GenBank/DDBJ whole genome shotgun (WGS) entry which is preliminary data.</text>
</comment>
<evidence type="ECO:0000259" key="4">
    <source>
        <dbReference type="SMART" id="SM00429"/>
    </source>
</evidence>
<dbReference type="AlphaFoldDB" id="A0A9P6UT61"/>
<feature type="region of interest" description="Disordered" evidence="3">
    <location>
        <begin position="902"/>
        <end position="930"/>
    </location>
</feature>
<dbReference type="CDD" id="cd00102">
    <property type="entry name" value="IPT"/>
    <property type="match status" value="1"/>
</dbReference>
<dbReference type="SUPFAM" id="SSF48403">
    <property type="entry name" value="Ankyrin repeat"/>
    <property type="match status" value="1"/>
</dbReference>
<feature type="region of interest" description="Disordered" evidence="3">
    <location>
        <begin position="26"/>
        <end position="67"/>
    </location>
</feature>
<organism evidence="5 6">
    <name type="scientific">Linnemannia gamsii</name>
    <dbReference type="NCBI Taxonomy" id="64522"/>
    <lineage>
        <taxon>Eukaryota</taxon>
        <taxon>Fungi</taxon>
        <taxon>Fungi incertae sedis</taxon>
        <taxon>Mucoromycota</taxon>
        <taxon>Mortierellomycotina</taxon>
        <taxon>Mortierellomycetes</taxon>
        <taxon>Mortierellales</taxon>
        <taxon>Mortierellaceae</taxon>
        <taxon>Linnemannia</taxon>
    </lineage>
</organism>
<dbReference type="PANTHER" id="PTHR23335">
    <property type="entry name" value="CALMODULIN-BINDING TRANSCRIPTION ACTIVATOR CAMTA"/>
    <property type="match status" value="1"/>
</dbReference>
<dbReference type="InterPro" id="IPR036770">
    <property type="entry name" value="Ankyrin_rpt-contain_sf"/>
</dbReference>
<dbReference type="EMBL" id="JAAAIN010000132">
    <property type="protein sequence ID" value="KAG0319740.1"/>
    <property type="molecule type" value="Genomic_DNA"/>
</dbReference>
<evidence type="ECO:0000256" key="2">
    <source>
        <dbReference type="PROSITE-ProRule" id="PRU00023"/>
    </source>
</evidence>
<dbReference type="Proteomes" id="UP000823405">
    <property type="component" value="Unassembled WGS sequence"/>
</dbReference>
<dbReference type="InterPro" id="IPR002909">
    <property type="entry name" value="IPT_dom"/>
</dbReference>
<dbReference type="Gene3D" id="1.25.40.20">
    <property type="entry name" value="Ankyrin repeat-containing domain"/>
    <property type="match status" value="1"/>
</dbReference>
<dbReference type="PANTHER" id="PTHR23335:SF1">
    <property type="entry name" value="CALMODULIN-BINDING TRANSCRIPTION ACTIVATOR, ISOFORM F"/>
    <property type="match status" value="1"/>
</dbReference>
<dbReference type="Gene3D" id="2.60.40.10">
    <property type="entry name" value="Immunoglobulins"/>
    <property type="match status" value="1"/>
</dbReference>
<evidence type="ECO:0000313" key="6">
    <source>
        <dbReference type="Proteomes" id="UP000823405"/>
    </source>
</evidence>
<dbReference type="Pfam" id="PF01833">
    <property type="entry name" value="TIG"/>
    <property type="match status" value="1"/>
</dbReference>
<evidence type="ECO:0000256" key="1">
    <source>
        <dbReference type="ARBA" id="ARBA00023043"/>
    </source>
</evidence>
<dbReference type="PROSITE" id="PS50088">
    <property type="entry name" value="ANK_REPEAT"/>
    <property type="match status" value="1"/>
</dbReference>
<dbReference type="OrthoDB" id="341259at2759"/>
<keyword evidence="1 2" id="KW-0040">ANK repeat</keyword>
<dbReference type="GO" id="GO:0003712">
    <property type="term" value="F:transcription coregulator activity"/>
    <property type="evidence" value="ECO:0007669"/>
    <property type="project" value="TreeGrafter"/>
</dbReference>
<dbReference type="InterPro" id="IPR002110">
    <property type="entry name" value="Ankyrin_rpt"/>
</dbReference>
<dbReference type="InterPro" id="IPR057962">
    <property type="entry name" value="SPT23_MGA2_DBD"/>
</dbReference>
<dbReference type="SMART" id="SM00429">
    <property type="entry name" value="IPT"/>
    <property type="match status" value="1"/>
</dbReference>
<proteinExistence type="predicted"/>
<gene>
    <name evidence="5" type="primary">SPT23_1</name>
    <name evidence="5" type="ORF">BGZ97_001540</name>
</gene>
<dbReference type="GO" id="GO:0006357">
    <property type="term" value="P:regulation of transcription by RNA polymerase II"/>
    <property type="evidence" value="ECO:0007669"/>
    <property type="project" value="TreeGrafter"/>
</dbReference>
<feature type="region of interest" description="Disordered" evidence="3">
    <location>
        <begin position="1"/>
        <end position="20"/>
    </location>
</feature>
<dbReference type="GO" id="GO:0005634">
    <property type="term" value="C:nucleus"/>
    <property type="evidence" value="ECO:0007669"/>
    <property type="project" value="TreeGrafter"/>
</dbReference>
<dbReference type="InterPro" id="IPR014756">
    <property type="entry name" value="Ig_E-set"/>
</dbReference>
<sequence length="930" mass="101251">MPPHSTTTASAAPHMAFGSFEPSFLQQHQSSFDEPKPQQLASPEWSPSELASTKESTESSSNKSTEPYRLNVKTHVFKKELQEYVPTQLDDRLRIETIIYVELSIVDQADGSLVRNYDYVRLPKELFFTQPDKEMTAEEMASKRILNVEASLQCPSNNWQVETEACVRCARRMSAKLEQNESRIIHMIPELYRAENGDALISFRSGVANLQFKVNCYCGHKKEKEGFVIRFDSMSDSSIASHLTLPLMFYHQNKNRIISRALAAEAKAKAKAEQQLLKAQARIAGKSATKAKRVPRSKASPQQHHIPSPPSSSSSSPMDYSLSPDIGDFMDSADMGYKADAPPPPDPLAMISLFPELTNETTPQPQQQQQQQSSQQVAIISHMTPSTGPTRGGTLVTIHGSGFTVGEMIYVCFGETLVPVIPQHHHMIECFTPAAAKAETVTVFALHTTTPSNIPPQATFTYVDDNEKELMKLALQRMMNISARMDGPVDSVLTRANDFALWNDLLSGSSSSSSSAGSTSTYQDLENMVMDSFKLLDTPVAKNNDGLSITNMTGHTMLHLSVPLQCEDLAKDLIDRGIDWTIQDKNGLTALNLAQRFNNKVMIDLIAEATNFEAPLQPNEDVAMIAHQPAGNDKAIHFRDFQMDVMTKSMEAARSLVPMENRGHPNLYEENSLGGLNSPPGKHIDSPLQSLAPVAIREHPNVAAVYENNGHCGVAPDVVANVLPPPSVGVQHSDPGMDFEWSGSPPVAAAKSTMMMSAIPSVGPLPLLRDDGVEQAAPIQAPGLPRVITRVPPPSPTDIIDTGRMNVVDAIVRDHERVLLPVETQMVVPSFGQDFHWVARGAEAQVVVVSHNSNDVSGSVDAAEQAVVQSSRYDVESESVLFLGGMPVVVAPRVTAATASVNGTASSNGRQETGSASSHQGNASHEMNNA</sequence>
<dbReference type="InterPro" id="IPR013783">
    <property type="entry name" value="Ig-like_fold"/>
</dbReference>
<feature type="domain" description="IPT/TIG" evidence="4">
    <location>
        <begin position="377"/>
        <end position="463"/>
    </location>
</feature>
<dbReference type="Pfam" id="PF25603">
    <property type="entry name" value="SPT23_MGA2_DBD"/>
    <property type="match status" value="1"/>
</dbReference>
<reference evidence="5" key="1">
    <citation type="journal article" date="2020" name="Fungal Divers.">
        <title>Resolving the Mortierellaceae phylogeny through synthesis of multi-gene phylogenetics and phylogenomics.</title>
        <authorList>
            <person name="Vandepol N."/>
            <person name="Liber J."/>
            <person name="Desiro A."/>
            <person name="Na H."/>
            <person name="Kennedy M."/>
            <person name="Barry K."/>
            <person name="Grigoriev I.V."/>
            <person name="Miller A.N."/>
            <person name="O'Donnell K."/>
            <person name="Stajich J.E."/>
            <person name="Bonito G."/>
        </authorList>
    </citation>
    <scope>NUCLEOTIDE SEQUENCE</scope>
    <source>
        <strain evidence="5">NVP60</strain>
    </source>
</reference>
<feature type="region of interest" description="Disordered" evidence="3">
    <location>
        <begin position="283"/>
        <end position="351"/>
    </location>
</feature>
<name>A0A9P6UT61_9FUNG</name>
<protein>
    <submittedName>
        <fullName evidence="5">SPT3 Dosage dependent suppressor of Ty-induced promoter mutations-like protein</fullName>
    </submittedName>
</protein>
<evidence type="ECO:0000313" key="5">
    <source>
        <dbReference type="EMBL" id="KAG0319740.1"/>
    </source>
</evidence>
<feature type="compositionally biased region" description="Polar residues" evidence="3">
    <location>
        <begin position="1"/>
        <end position="10"/>
    </location>
</feature>